<dbReference type="Proteomes" id="UP000176725">
    <property type="component" value="Unassembled WGS sequence"/>
</dbReference>
<evidence type="ECO:0000313" key="2">
    <source>
        <dbReference type="Proteomes" id="UP000176725"/>
    </source>
</evidence>
<accession>A0A1F8BLL5</accession>
<dbReference type="AlphaFoldDB" id="A0A1F8BLL5"/>
<comment type="caution">
    <text evidence="1">The sequence shown here is derived from an EMBL/GenBank/DDBJ whole genome shotgun (WGS) entry which is preliminary data.</text>
</comment>
<organism evidence="1 2">
    <name type="scientific">Candidatus Woesebacteria bacterium RIFCSPLOWO2_01_FULL_39_25</name>
    <dbReference type="NCBI Taxonomy" id="1802521"/>
    <lineage>
        <taxon>Bacteria</taxon>
        <taxon>Candidatus Woeseibacteriota</taxon>
    </lineage>
</organism>
<sequence>MRRKPQIKISNSKKPFNKKVLFGILISFCAAAQVFFTIGTSALGAQISSFEEEVELLTKENRELEDKLISSTSLIQLRQKAEDLGFAKSTTTYYIEKGESYAMSAP</sequence>
<dbReference type="STRING" id="1802521.A2893_04860"/>
<reference evidence="1 2" key="1">
    <citation type="journal article" date="2016" name="Nat. Commun.">
        <title>Thousands of microbial genomes shed light on interconnected biogeochemical processes in an aquifer system.</title>
        <authorList>
            <person name="Anantharaman K."/>
            <person name="Brown C.T."/>
            <person name="Hug L.A."/>
            <person name="Sharon I."/>
            <person name="Castelle C.J."/>
            <person name="Probst A.J."/>
            <person name="Thomas B.C."/>
            <person name="Singh A."/>
            <person name="Wilkins M.J."/>
            <person name="Karaoz U."/>
            <person name="Brodie E.L."/>
            <person name="Williams K.H."/>
            <person name="Hubbard S.S."/>
            <person name="Banfield J.F."/>
        </authorList>
    </citation>
    <scope>NUCLEOTIDE SEQUENCE [LARGE SCALE GENOMIC DNA]</scope>
</reference>
<evidence type="ECO:0000313" key="1">
    <source>
        <dbReference type="EMBL" id="OGM64956.1"/>
    </source>
</evidence>
<protein>
    <submittedName>
        <fullName evidence="1">Uncharacterized protein</fullName>
    </submittedName>
</protein>
<gene>
    <name evidence="1" type="ORF">A2893_04860</name>
</gene>
<proteinExistence type="predicted"/>
<dbReference type="EMBL" id="MGHH01000007">
    <property type="protein sequence ID" value="OGM64956.1"/>
    <property type="molecule type" value="Genomic_DNA"/>
</dbReference>
<name>A0A1F8BLL5_9BACT</name>